<dbReference type="PANTHER" id="PTHR10992">
    <property type="entry name" value="METHYLESTERASE FAMILY MEMBER"/>
    <property type="match status" value="1"/>
</dbReference>
<proteinExistence type="predicted"/>
<dbReference type="OrthoDB" id="9814966at2"/>
<gene>
    <name evidence="2" type="ORF">ATO9_01760</name>
</gene>
<evidence type="ECO:0000313" key="2">
    <source>
        <dbReference type="EMBL" id="KGM50250.1"/>
    </source>
</evidence>
<dbReference type="AlphaFoldDB" id="A0A0A0EIU8"/>
<evidence type="ECO:0000313" key="3">
    <source>
        <dbReference type="Proteomes" id="UP000030004"/>
    </source>
</evidence>
<dbReference type="GO" id="GO:0080030">
    <property type="term" value="F:methyl indole-3-acetate esterase activity"/>
    <property type="evidence" value="ECO:0007669"/>
    <property type="project" value="TreeGrafter"/>
</dbReference>
<dbReference type="GO" id="GO:0080032">
    <property type="term" value="F:methyl jasmonate esterase activity"/>
    <property type="evidence" value="ECO:0007669"/>
    <property type="project" value="TreeGrafter"/>
</dbReference>
<evidence type="ECO:0000259" key="1">
    <source>
        <dbReference type="Pfam" id="PF12697"/>
    </source>
</evidence>
<dbReference type="Proteomes" id="UP000030004">
    <property type="component" value="Unassembled WGS sequence"/>
</dbReference>
<dbReference type="STRING" id="1461694.ATO9_01760"/>
<protein>
    <recommendedName>
        <fullName evidence="1">AB hydrolase-1 domain-containing protein</fullName>
    </recommendedName>
</protein>
<dbReference type="InterPro" id="IPR045889">
    <property type="entry name" value="MES/HNL"/>
</dbReference>
<dbReference type="eggNOG" id="COG0596">
    <property type="taxonomic scope" value="Bacteria"/>
</dbReference>
<dbReference type="Pfam" id="PF12697">
    <property type="entry name" value="Abhydrolase_6"/>
    <property type="match status" value="1"/>
</dbReference>
<comment type="caution">
    <text evidence="2">The sequence shown here is derived from an EMBL/GenBank/DDBJ whole genome shotgun (WGS) entry which is preliminary data.</text>
</comment>
<dbReference type="SUPFAM" id="SSF53474">
    <property type="entry name" value="alpha/beta-Hydrolases"/>
    <property type="match status" value="1"/>
</dbReference>
<keyword evidence="3" id="KW-1185">Reference proteome</keyword>
<dbReference type="InterPro" id="IPR029058">
    <property type="entry name" value="AB_hydrolase_fold"/>
</dbReference>
<accession>A0A0A0EIU8</accession>
<dbReference type="EMBL" id="AQQX01000001">
    <property type="protein sequence ID" value="KGM50250.1"/>
    <property type="molecule type" value="Genomic_DNA"/>
</dbReference>
<dbReference type="Gene3D" id="3.40.50.1820">
    <property type="entry name" value="alpha/beta hydrolase"/>
    <property type="match status" value="1"/>
</dbReference>
<reference evidence="2 3" key="1">
    <citation type="journal article" date="2015" name="Antonie Van Leeuwenhoek">
        <title>Pseudooceanicola atlanticus gen. nov. sp. nov., isolated from surface seawater of the Atlantic Ocean and reclassification of Oceanicola batsensis, Oceanicola marinus, Oceanicola nitratireducens, Oceanicola nanhaiensis, Oceanicola antarcticus and Oceanicola flagellatus, as Pseudooceanicola batsensis comb. nov., Pseudooceanicola marinus comb. nov., Pseudooceanicola nitratireducens comb. nov., Pseudooceanicola nanhaiensis comb. nov., Pseudooceanicola antarcticus comb. nov., and Pseudooceanicola flagellatus comb. nov.</title>
        <authorList>
            <person name="Lai Q."/>
            <person name="Li G."/>
            <person name="Liu X."/>
            <person name="Du Y."/>
            <person name="Sun F."/>
            <person name="Shao Z."/>
        </authorList>
    </citation>
    <scope>NUCLEOTIDE SEQUENCE [LARGE SCALE GENOMIC DNA]</scope>
    <source>
        <strain evidence="2 3">22II-s11g</strain>
    </source>
</reference>
<sequence length="236" mass="24965">MSDIILVHGACHGAWCWRDVIPGLEARGHRVRALDMPGRGVPDDAGGLTLADQADTILAALDGPAVLVGHSAGGLSISAAAQAAPDKVQHLVYVAALLPRDGDSLGEMMQALEGDRATLPITRTENRLGYCFDTDGAGPKLYNGATEEQMAWALPQICAEPSGPHRDRIKLGAAFDALPKSYIRCQQDLVIPAIDQTRLAANLPARNIHDLDTGHSPFLSEAKALTALIDQIAKEG</sequence>
<dbReference type="PANTHER" id="PTHR10992:SF1086">
    <property type="entry name" value="AB HYDROLASE-1 DOMAIN-CONTAINING PROTEIN"/>
    <property type="match status" value="1"/>
</dbReference>
<dbReference type="RefSeq" id="WP_043744213.1">
    <property type="nucleotide sequence ID" value="NZ_AQQX01000001.1"/>
</dbReference>
<dbReference type="InterPro" id="IPR000073">
    <property type="entry name" value="AB_hydrolase_1"/>
</dbReference>
<organism evidence="2 3">
    <name type="scientific">Pseudooceanicola atlanticus</name>
    <dbReference type="NCBI Taxonomy" id="1461694"/>
    <lineage>
        <taxon>Bacteria</taxon>
        <taxon>Pseudomonadati</taxon>
        <taxon>Pseudomonadota</taxon>
        <taxon>Alphaproteobacteria</taxon>
        <taxon>Rhodobacterales</taxon>
        <taxon>Paracoccaceae</taxon>
        <taxon>Pseudooceanicola</taxon>
    </lineage>
</organism>
<feature type="domain" description="AB hydrolase-1" evidence="1">
    <location>
        <begin position="4"/>
        <end position="225"/>
    </location>
</feature>
<name>A0A0A0EIU8_9RHOB</name>